<gene>
    <name evidence="2" type="primary">LOC107961012</name>
</gene>
<reference evidence="2" key="2">
    <citation type="submission" date="2025-08" db="UniProtKB">
        <authorList>
            <consortium name="RefSeq"/>
        </authorList>
    </citation>
    <scope>IDENTIFICATION</scope>
</reference>
<evidence type="ECO:0000313" key="2">
    <source>
        <dbReference type="RefSeq" id="XP_016752745.1"/>
    </source>
</evidence>
<dbReference type="PaxDb" id="3635-A0A1U8PNJ0"/>
<dbReference type="GeneID" id="107961012"/>
<name>A0A1U8PNJ0_GOSHI</name>
<dbReference type="AlphaFoldDB" id="A0A1U8PNJ0"/>
<reference evidence="1" key="1">
    <citation type="journal article" date="2020" name="Nat. Genet.">
        <title>Genomic diversifications of five Gossypium allopolyploid species and their impact on cotton improvement.</title>
        <authorList>
            <person name="Chen Z.J."/>
            <person name="Sreedasyam A."/>
            <person name="Ando A."/>
            <person name="Song Q."/>
            <person name="De Santiago L.M."/>
            <person name="Hulse-Kemp A.M."/>
            <person name="Ding M."/>
            <person name="Ye W."/>
            <person name="Kirkbride R.C."/>
            <person name="Jenkins J."/>
            <person name="Plott C."/>
            <person name="Lovell J."/>
            <person name="Lin Y.M."/>
            <person name="Vaughn R."/>
            <person name="Liu B."/>
            <person name="Simpson S."/>
            <person name="Scheffler B.E."/>
            <person name="Wen L."/>
            <person name="Saski C.A."/>
            <person name="Grover C.E."/>
            <person name="Hu G."/>
            <person name="Conover J.L."/>
            <person name="Carlson J.W."/>
            <person name="Shu S."/>
            <person name="Boston L.B."/>
            <person name="Williams M."/>
            <person name="Peterson D.G."/>
            <person name="McGee K."/>
            <person name="Jones D.C."/>
            <person name="Wendel J.F."/>
            <person name="Stelly D.M."/>
            <person name="Grimwood J."/>
            <person name="Schmutz J."/>
        </authorList>
    </citation>
    <scope>NUCLEOTIDE SEQUENCE [LARGE SCALE GENOMIC DNA]</scope>
    <source>
        <strain evidence="1">cv. TM-1</strain>
    </source>
</reference>
<dbReference type="PANTHER" id="PTHR46148">
    <property type="entry name" value="CHROMO DOMAIN-CONTAINING PROTEIN"/>
    <property type="match status" value="1"/>
</dbReference>
<accession>A0A1U8PNJ0</accession>
<organism evidence="1 2">
    <name type="scientific">Gossypium hirsutum</name>
    <name type="common">Upland cotton</name>
    <name type="synonym">Gossypium mexicanum</name>
    <dbReference type="NCBI Taxonomy" id="3635"/>
    <lineage>
        <taxon>Eukaryota</taxon>
        <taxon>Viridiplantae</taxon>
        <taxon>Streptophyta</taxon>
        <taxon>Embryophyta</taxon>
        <taxon>Tracheophyta</taxon>
        <taxon>Spermatophyta</taxon>
        <taxon>Magnoliopsida</taxon>
        <taxon>eudicotyledons</taxon>
        <taxon>Gunneridae</taxon>
        <taxon>Pentapetalae</taxon>
        <taxon>rosids</taxon>
        <taxon>malvids</taxon>
        <taxon>Malvales</taxon>
        <taxon>Malvaceae</taxon>
        <taxon>Malvoideae</taxon>
        <taxon>Gossypium</taxon>
    </lineage>
</organism>
<dbReference type="RefSeq" id="XP_016752745.1">
    <property type="nucleotide sequence ID" value="XM_016897256.1"/>
</dbReference>
<proteinExistence type="predicted"/>
<dbReference type="Proteomes" id="UP000818029">
    <property type="component" value="Chromosome A05"/>
</dbReference>
<evidence type="ECO:0000313" key="1">
    <source>
        <dbReference type="Proteomes" id="UP000818029"/>
    </source>
</evidence>
<dbReference type="PANTHER" id="PTHR46148:SF44">
    <property type="entry name" value="GAG-POL POLYPROTEIN"/>
    <property type="match status" value="1"/>
</dbReference>
<protein>
    <submittedName>
        <fullName evidence="2">Uncharacterized protein</fullName>
    </submittedName>
</protein>
<sequence>MAPSKALYGRNCRTLLCWIEFDREQVVGSDLVRETEEKVELICDHLKATFDRQKSYADLKNQDIEFQIGDKKHHLDPSHIVPVAEIEVRTDLTYEEELIEILAHEEKVLRNKRVPLVKVLWRNTIKKKLLGKPKMR</sequence>
<keyword evidence="1" id="KW-1185">Reference proteome</keyword>
<dbReference type="KEGG" id="ghi:107961012"/>